<reference evidence="1 2" key="1">
    <citation type="journal article" date="2018" name="J. Allergy Clin. Immunol.">
        <title>High-quality assembly of Dermatophagoides pteronyssinus genome and transcriptome reveals a wide range of novel allergens.</title>
        <authorList>
            <person name="Liu X.Y."/>
            <person name="Yang K.Y."/>
            <person name="Wang M.Q."/>
            <person name="Kwok J.S."/>
            <person name="Zeng X."/>
            <person name="Yang Z."/>
            <person name="Xiao X.J."/>
            <person name="Lau C.P."/>
            <person name="Li Y."/>
            <person name="Huang Z.M."/>
            <person name="Ba J.G."/>
            <person name="Yim A.K."/>
            <person name="Ouyang C.Y."/>
            <person name="Ngai S.M."/>
            <person name="Chan T.F."/>
            <person name="Leung E.L."/>
            <person name="Liu L."/>
            <person name="Liu Z.G."/>
            <person name="Tsui S.K."/>
        </authorList>
    </citation>
    <scope>NUCLEOTIDE SEQUENCE [LARGE SCALE GENOMIC DNA]</scope>
    <source>
        <strain evidence="1">Derp</strain>
    </source>
</reference>
<evidence type="ECO:0000313" key="2">
    <source>
        <dbReference type="Proteomes" id="UP000887458"/>
    </source>
</evidence>
<name>A0ABQ8J9G0_DERPT</name>
<sequence length="65" mass="7227">MNKTKSDFFGHAMRIQYSGTDDNSGNVNVMTAVEARFNVTKRSPQIQLSSKCGSIDDPRSGLFRN</sequence>
<dbReference type="EMBL" id="NJHN03000060">
    <property type="protein sequence ID" value="KAH9419237.1"/>
    <property type="molecule type" value="Genomic_DNA"/>
</dbReference>
<organism evidence="1 2">
    <name type="scientific">Dermatophagoides pteronyssinus</name>
    <name type="common">European house dust mite</name>
    <dbReference type="NCBI Taxonomy" id="6956"/>
    <lineage>
        <taxon>Eukaryota</taxon>
        <taxon>Metazoa</taxon>
        <taxon>Ecdysozoa</taxon>
        <taxon>Arthropoda</taxon>
        <taxon>Chelicerata</taxon>
        <taxon>Arachnida</taxon>
        <taxon>Acari</taxon>
        <taxon>Acariformes</taxon>
        <taxon>Sarcoptiformes</taxon>
        <taxon>Astigmata</taxon>
        <taxon>Psoroptidia</taxon>
        <taxon>Analgoidea</taxon>
        <taxon>Pyroglyphidae</taxon>
        <taxon>Dermatophagoidinae</taxon>
        <taxon>Dermatophagoides</taxon>
    </lineage>
</organism>
<dbReference type="Proteomes" id="UP000887458">
    <property type="component" value="Unassembled WGS sequence"/>
</dbReference>
<proteinExistence type="predicted"/>
<reference evidence="1 2" key="2">
    <citation type="journal article" date="2022" name="Mol. Biol. Evol.">
        <title>Comparative Genomics Reveals Insights into the Divergent Evolution of Astigmatic Mites and Household Pest Adaptations.</title>
        <authorList>
            <person name="Xiong Q."/>
            <person name="Wan A.T."/>
            <person name="Liu X."/>
            <person name="Fung C.S."/>
            <person name="Xiao X."/>
            <person name="Malainual N."/>
            <person name="Hou J."/>
            <person name="Wang L."/>
            <person name="Wang M."/>
            <person name="Yang K.Y."/>
            <person name="Cui Y."/>
            <person name="Leung E.L."/>
            <person name="Nong W."/>
            <person name="Shin S.K."/>
            <person name="Au S.W."/>
            <person name="Jeong K.Y."/>
            <person name="Chew F.T."/>
            <person name="Hui J.H."/>
            <person name="Leung T.F."/>
            <person name="Tungtrongchitr A."/>
            <person name="Zhong N."/>
            <person name="Liu Z."/>
            <person name="Tsui S.K."/>
        </authorList>
    </citation>
    <scope>NUCLEOTIDE SEQUENCE [LARGE SCALE GENOMIC DNA]</scope>
    <source>
        <strain evidence="1">Derp</strain>
    </source>
</reference>
<protein>
    <submittedName>
        <fullName evidence="1">Uncharacterized protein</fullName>
    </submittedName>
</protein>
<keyword evidence="2" id="KW-1185">Reference proteome</keyword>
<evidence type="ECO:0000313" key="1">
    <source>
        <dbReference type="EMBL" id="KAH9419237.1"/>
    </source>
</evidence>
<gene>
    <name evidence="1" type="ORF">DERP_005743</name>
</gene>
<comment type="caution">
    <text evidence="1">The sequence shown here is derived from an EMBL/GenBank/DDBJ whole genome shotgun (WGS) entry which is preliminary data.</text>
</comment>
<accession>A0ABQ8J9G0</accession>